<dbReference type="HOGENOM" id="CLU_3380709_0_0_10"/>
<accession>W0EXS5</accession>
<evidence type="ECO:0000313" key="2">
    <source>
        <dbReference type="Proteomes" id="UP000018901"/>
    </source>
</evidence>
<reference evidence="1 2" key="1">
    <citation type="submission" date="2013-12" db="EMBL/GenBank/DDBJ databases">
        <authorList>
            <consortium name="DOE Joint Genome Institute"/>
            <person name="Eisen J."/>
            <person name="Huntemann M."/>
            <person name="Han J."/>
            <person name="Chen A."/>
            <person name="Kyrpides N."/>
            <person name="Mavromatis K."/>
            <person name="Markowitz V."/>
            <person name="Palaniappan K."/>
            <person name="Ivanova N."/>
            <person name="Schaumberg A."/>
            <person name="Pati A."/>
            <person name="Liolios K."/>
            <person name="Nordberg H.P."/>
            <person name="Cantor M.N."/>
            <person name="Hua S.X."/>
            <person name="Woyke T."/>
        </authorList>
    </citation>
    <scope>NUCLEOTIDE SEQUENCE [LARGE SCALE GENOMIC DNA]</scope>
    <source>
        <strain evidence="2">DSM 18177</strain>
    </source>
</reference>
<evidence type="ECO:0000313" key="1">
    <source>
        <dbReference type="EMBL" id="AHF13886.1"/>
    </source>
</evidence>
<organism evidence="1 2">
    <name type="scientific">Barnesiella viscericola DSM 18177</name>
    <dbReference type="NCBI Taxonomy" id="880074"/>
    <lineage>
        <taxon>Bacteria</taxon>
        <taxon>Pseudomonadati</taxon>
        <taxon>Bacteroidota</taxon>
        <taxon>Bacteroidia</taxon>
        <taxon>Bacteroidales</taxon>
        <taxon>Barnesiellaceae</taxon>
        <taxon>Barnesiella</taxon>
    </lineage>
</organism>
<sequence>MMALKIEMDYRAGFESGGRTGAIPLALWPFPGR</sequence>
<dbReference type="AlphaFoldDB" id="W0EXS5"/>
<dbReference type="KEGG" id="bvs:BARVI_09095"/>
<dbReference type="Proteomes" id="UP000018901">
    <property type="component" value="Chromosome"/>
</dbReference>
<proteinExistence type="predicted"/>
<keyword evidence="2" id="KW-1185">Reference proteome</keyword>
<dbReference type="EMBL" id="CP007034">
    <property type="protein sequence ID" value="AHF13886.1"/>
    <property type="molecule type" value="Genomic_DNA"/>
</dbReference>
<name>W0EXS5_9BACT</name>
<gene>
    <name evidence="1" type="ORF">BARVI_09095</name>
</gene>
<protein>
    <submittedName>
        <fullName evidence="1">Uncharacterized protein</fullName>
    </submittedName>
</protein>